<evidence type="ECO:0000313" key="2">
    <source>
        <dbReference type="Proteomes" id="UP001055072"/>
    </source>
</evidence>
<protein>
    <submittedName>
        <fullName evidence="1">Uncharacterized protein</fullName>
    </submittedName>
</protein>
<evidence type="ECO:0000313" key="1">
    <source>
        <dbReference type="EMBL" id="KAI0089737.1"/>
    </source>
</evidence>
<gene>
    <name evidence="1" type="ORF">BDY19DRAFT_992708</name>
</gene>
<accession>A0ACB8U5S3</accession>
<name>A0ACB8U5S3_9APHY</name>
<sequence length="807" mass="87435">MASRQTRSASIPIPANPARNIESVIAIPFSTNPATRPRLVSSGSTRAAVASSPERAITGRMAAPVSPVRTLSGGYAAALNRGPPTQSTITTMFEPRVIRATGSPGHITESPVCVPISVPHTRRTSVPRVPSVSTTSIPPSVLRSTIPLPTAQTASVAPQFPPFQRPAYLEQSSLRDLLYTDAPPLRPSNPLTSELAHHGQASWASTPPPAPYPYLRREQSPSGDTDEDSTASPSPPSTRGTPAPAPSTLLTHPVLRLPTRWNEQDRHPSLTVSSDGRELTFFGPSCIGERDSAAARANNPIPPACGIYYYEVEIVQKPGGNKGHISIGFASPEVRLSRLPGWEKHSWGYHADDGCAFDGHHKDGQTYGPTFDTGDVIGCGIDFSQNRVFYTKNGAFLGMVFDNVGKGVDIYPSIGLRQSTESIRVNFGHSPFKYAIDDHVHAQRNNVWANIQSTQIDWDLLNGKGASADDEEKTVTPKVSIPKGGALEEERMKAPVRQLVLSYLAHHGYAKTARAFQAQCDDSNSRASGSGEHAMDTDRRMSSLDAEFDLRTRIDVINSVLKGDVDTAIALTREHHPVVLEREQGLMLFKLRCRKFVELILDASDALKRVQAEQAATEEQERWDVKEREREAYEEQDGMDGLGAMDVDDPSPEELVDATVSPALSTHTSSTVTGDNTHRYSPHRSITPSLAAKEALHTAIEYGQKLEADYKTDGRPDVRSHLKRTFGVVAYADPIAAGGEVAEMAGQEARARLANELNQAILESQGKPAHPALETLYRQTAAVVVQLGLLGVGQAAFADMSKEFLDA</sequence>
<organism evidence="1 2">
    <name type="scientific">Irpex rosettiformis</name>
    <dbReference type="NCBI Taxonomy" id="378272"/>
    <lineage>
        <taxon>Eukaryota</taxon>
        <taxon>Fungi</taxon>
        <taxon>Dikarya</taxon>
        <taxon>Basidiomycota</taxon>
        <taxon>Agaricomycotina</taxon>
        <taxon>Agaricomycetes</taxon>
        <taxon>Polyporales</taxon>
        <taxon>Irpicaceae</taxon>
        <taxon>Irpex</taxon>
    </lineage>
</organism>
<dbReference type="Proteomes" id="UP001055072">
    <property type="component" value="Unassembled WGS sequence"/>
</dbReference>
<proteinExistence type="predicted"/>
<comment type="caution">
    <text evidence="1">The sequence shown here is derived from an EMBL/GenBank/DDBJ whole genome shotgun (WGS) entry which is preliminary data.</text>
</comment>
<dbReference type="EMBL" id="MU274909">
    <property type="protein sequence ID" value="KAI0089737.1"/>
    <property type="molecule type" value="Genomic_DNA"/>
</dbReference>
<reference evidence="1" key="1">
    <citation type="journal article" date="2021" name="Environ. Microbiol.">
        <title>Gene family expansions and transcriptome signatures uncover fungal adaptations to wood decay.</title>
        <authorList>
            <person name="Hage H."/>
            <person name="Miyauchi S."/>
            <person name="Viragh M."/>
            <person name="Drula E."/>
            <person name="Min B."/>
            <person name="Chaduli D."/>
            <person name="Navarro D."/>
            <person name="Favel A."/>
            <person name="Norest M."/>
            <person name="Lesage-Meessen L."/>
            <person name="Balint B."/>
            <person name="Merenyi Z."/>
            <person name="de Eugenio L."/>
            <person name="Morin E."/>
            <person name="Martinez A.T."/>
            <person name="Baldrian P."/>
            <person name="Stursova M."/>
            <person name="Martinez M.J."/>
            <person name="Novotny C."/>
            <person name="Magnuson J.K."/>
            <person name="Spatafora J.W."/>
            <person name="Maurice S."/>
            <person name="Pangilinan J."/>
            <person name="Andreopoulos W."/>
            <person name="LaButti K."/>
            <person name="Hundley H."/>
            <person name="Na H."/>
            <person name="Kuo A."/>
            <person name="Barry K."/>
            <person name="Lipzen A."/>
            <person name="Henrissat B."/>
            <person name="Riley R."/>
            <person name="Ahrendt S."/>
            <person name="Nagy L.G."/>
            <person name="Grigoriev I.V."/>
            <person name="Martin F."/>
            <person name="Rosso M.N."/>
        </authorList>
    </citation>
    <scope>NUCLEOTIDE SEQUENCE</scope>
    <source>
        <strain evidence="1">CBS 384.51</strain>
    </source>
</reference>
<keyword evidence="2" id="KW-1185">Reference proteome</keyword>